<proteinExistence type="inferred from homology"/>
<dbReference type="Gene3D" id="3.30.160.70">
    <property type="entry name" value="Methylated DNA-protein cysteine methyltransferase domain"/>
    <property type="match status" value="1"/>
</dbReference>
<dbReference type="CDD" id="cd06445">
    <property type="entry name" value="ATase"/>
    <property type="match status" value="1"/>
</dbReference>
<name>A0A4Q5LQ70_9SPHI</name>
<dbReference type="InterPro" id="IPR001497">
    <property type="entry name" value="MethylDNA_cys_MeTrfase_AS"/>
</dbReference>
<comment type="function">
    <text evidence="9">Involved in the cellular defense against the biological effects of O6-methylguanine (O6-MeG) and O4-methylthymine (O4-MeT) in DNA. Repairs the methylated nucleobase in DNA by stoichiometrically transferring the methyl group to a cysteine residue in the enzyme. This is a suicide reaction: the enzyme is irreversibly inactivated.</text>
</comment>
<dbReference type="SUPFAM" id="SSF46767">
    <property type="entry name" value="Methylated DNA-protein cysteine methyltransferase, C-terminal domain"/>
    <property type="match status" value="1"/>
</dbReference>
<evidence type="ECO:0000256" key="7">
    <source>
        <dbReference type="ARBA" id="ARBA00023204"/>
    </source>
</evidence>
<dbReference type="InterPro" id="IPR036217">
    <property type="entry name" value="MethylDNA_cys_MeTrfase_DNAb"/>
</dbReference>
<evidence type="ECO:0000256" key="4">
    <source>
        <dbReference type="ARBA" id="ARBA00022603"/>
    </source>
</evidence>
<evidence type="ECO:0000256" key="5">
    <source>
        <dbReference type="ARBA" id="ARBA00022679"/>
    </source>
</evidence>
<gene>
    <name evidence="12" type="ORF">EWM62_06390</name>
</gene>
<evidence type="ECO:0000256" key="6">
    <source>
        <dbReference type="ARBA" id="ARBA00022763"/>
    </source>
</evidence>
<evidence type="ECO:0000259" key="11">
    <source>
        <dbReference type="Pfam" id="PF02870"/>
    </source>
</evidence>
<accession>A0A4Q5LQ70</accession>
<organism evidence="12 13">
    <name type="scientific">Mucilaginibacter terrigena</name>
    <dbReference type="NCBI Taxonomy" id="2492395"/>
    <lineage>
        <taxon>Bacteria</taxon>
        <taxon>Pseudomonadati</taxon>
        <taxon>Bacteroidota</taxon>
        <taxon>Sphingobacteriia</taxon>
        <taxon>Sphingobacteriales</taxon>
        <taxon>Sphingobacteriaceae</taxon>
        <taxon>Mucilaginibacter</taxon>
    </lineage>
</organism>
<dbReference type="InterPro" id="IPR036631">
    <property type="entry name" value="MGMT_N_sf"/>
</dbReference>
<dbReference type="RefSeq" id="WP_129875822.1">
    <property type="nucleotide sequence ID" value="NZ_SEWG01000002.1"/>
</dbReference>
<dbReference type="EC" id="2.1.1.63" evidence="9"/>
<protein>
    <recommendedName>
        <fullName evidence="9">Methylated-DNA--protein-cysteine methyltransferase</fullName>
        <ecNumber evidence="9">2.1.1.63</ecNumber>
    </recommendedName>
    <alternativeName>
        <fullName evidence="9">6-O-methylguanine-DNA methyltransferase</fullName>
        <shortName evidence="9">MGMT</shortName>
    </alternativeName>
    <alternativeName>
        <fullName evidence="9">O-6-methylguanine-DNA-alkyltransferase</fullName>
    </alternativeName>
</protein>
<dbReference type="GO" id="GO:0005737">
    <property type="term" value="C:cytoplasm"/>
    <property type="evidence" value="ECO:0007669"/>
    <property type="project" value="UniProtKB-SubCell"/>
</dbReference>
<dbReference type="NCBIfam" id="TIGR00589">
    <property type="entry name" value="ogt"/>
    <property type="match status" value="1"/>
</dbReference>
<evidence type="ECO:0000256" key="9">
    <source>
        <dbReference type="HAMAP-Rule" id="MF_00772"/>
    </source>
</evidence>
<dbReference type="OrthoDB" id="9802228at2"/>
<feature type="active site" description="Nucleophile; methyl group acceptor" evidence="9">
    <location>
        <position position="121"/>
    </location>
</feature>
<keyword evidence="6 9" id="KW-0227">DNA damage</keyword>
<sequence>MYEVYHRTPVGIALITADDTHITKVSIRDEELEETATDSPLLNEAIKQLDEYFAGERKEFDLPLNQPGSAFQQQVWQELLKIPYGTTITYGQQSNKMKNPLAIRAIAASNGKNNLWIIVPCHRVIGSNGSLTGYAGGLWRKQWLLEHEARVMGTGQTKLAF</sequence>
<evidence type="ECO:0000259" key="10">
    <source>
        <dbReference type="Pfam" id="PF01035"/>
    </source>
</evidence>
<dbReference type="PANTHER" id="PTHR10815:SF5">
    <property type="entry name" value="METHYLATED-DNA--PROTEIN-CYSTEINE METHYLTRANSFERASE"/>
    <property type="match status" value="1"/>
</dbReference>
<comment type="catalytic activity">
    <reaction evidence="8 9">
        <text>a 6-O-methyl-2'-deoxyguanosine in DNA + L-cysteinyl-[protein] = S-methyl-L-cysteinyl-[protein] + a 2'-deoxyguanosine in DNA</text>
        <dbReference type="Rhea" id="RHEA:24000"/>
        <dbReference type="Rhea" id="RHEA-COMP:10131"/>
        <dbReference type="Rhea" id="RHEA-COMP:10132"/>
        <dbReference type="Rhea" id="RHEA-COMP:11367"/>
        <dbReference type="Rhea" id="RHEA-COMP:11368"/>
        <dbReference type="ChEBI" id="CHEBI:29950"/>
        <dbReference type="ChEBI" id="CHEBI:82612"/>
        <dbReference type="ChEBI" id="CHEBI:85445"/>
        <dbReference type="ChEBI" id="CHEBI:85448"/>
        <dbReference type="EC" id="2.1.1.63"/>
    </reaction>
</comment>
<dbReference type="GO" id="GO:0006307">
    <property type="term" value="P:DNA alkylation repair"/>
    <property type="evidence" value="ECO:0007669"/>
    <property type="project" value="UniProtKB-UniRule"/>
</dbReference>
<dbReference type="PANTHER" id="PTHR10815">
    <property type="entry name" value="METHYLATED-DNA--PROTEIN-CYSTEINE METHYLTRANSFERASE"/>
    <property type="match status" value="1"/>
</dbReference>
<dbReference type="InterPro" id="IPR036388">
    <property type="entry name" value="WH-like_DNA-bd_sf"/>
</dbReference>
<dbReference type="SUPFAM" id="SSF53155">
    <property type="entry name" value="Methylated DNA-protein cysteine methyltransferase domain"/>
    <property type="match status" value="1"/>
</dbReference>
<dbReference type="Pfam" id="PF01035">
    <property type="entry name" value="DNA_binding_1"/>
    <property type="match status" value="1"/>
</dbReference>
<comment type="subcellular location">
    <subcellularLocation>
        <location evidence="9">Cytoplasm</location>
    </subcellularLocation>
</comment>
<dbReference type="InterPro" id="IPR008332">
    <property type="entry name" value="MethylG_MeTrfase_N"/>
</dbReference>
<dbReference type="GO" id="GO:0032259">
    <property type="term" value="P:methylation"/>
    <property type="evidence" value="ECO:0007669"/>
    <property type="project" value="UniProtKB-KW"/>
</dbReference>
<reference evidence="12 13" key="1">
    <citation type="submission" date="2019-02" db="EMBL/GenBank/DDBJ databases">
        <title>Bacterial novel species Mucilaginibacter sp. 17JY9-4 isolated from soil.</title>
        <authorList>
            <person name="Jung H.-Y."/>
        </authorList>
    </citation>
    <scope>NUCLEOTIDE SEQUENCE [LARGE SCALE GENOMIC DNA]</scope>
    <source>
        <strain evidence="12 13">17JY9-4</strain>
    </source>
</reference>
<keyword evidence="3 9" id="KW-0963">Cytoplasm</keyword>
<dbReference type="HAMAP" id="MF_00772">
    <property type="entry name" value="OGT"/>
    <property type="match status" value="1"/>
</dbReference>
<keyword evidence="13" id="KW-1185">Reference proteome</keyword>
<feature type="domain" description="Methylated-DNA-[protein]-cysteine S-methyltransferase DNA binding" evidence="10">
    <location>
        <begin position="70"/>
        <end position="149"/>
    </location>
</feature>
<keyword evidence="4 9" id="KW-0489">Methyltransferase</keyword>
<comment type="similarity">
    <text evidence="2 9">Belongs to the MGMT family.</text>
</comment>
<evidence type="ECO:0000313" key="13">
    <source>
        <dbReference type="Proteomes" id="UP000293331"/>
    </source>
</evidence>
<dbReference type="InterPro" id="IPR014048">
    <property type="entry name" value="MethylDNA_cys_MeTrfase_DNA-bd"/>
</dbReference>
<dbReference type="Proteomes" id="UP000293331">
    <property type="component" value="Unassembled WGS sequence"/>
</dbReference>
<evidence type="ECO:0000256" key="2">
    <source>
        <dbReference type="ARBA" id="ARBA00008711"/>
    </source>
</evidence>
<comment type="catalytic activity">
    <reaction evidence="1 9">
        <text>a 4-O-methyl-thymidine in DNA + L-cysteinyl-[protein] = a thymidine in DNA + S-methyl-L-cysteinyl-[protein]</text>
        <dbReference type="Rhea" id="RHEA:53428"/>
        <dbReference type="Rhea" id="RHEA-COMP:10131"/>
        <dbReference type="Rhea" id="RHEA-COMP:10132"/>
        <dbReference type="Rhea" id="RHEA-COMP:13555"/>
        <dbReference type="Rhea" id="RHEA-COMP:13556"/>
        <dbReference type="ChEBI" id="CHEBI:29950"/>
        <dbReference type="ChEBI" id="CHEBI:82612"/>
        <dbReference type="ChEBI" id="CHEBI:137386"/>
        <dbReference type="ChEBI" id="CHEBI:137387"/>
        <dbReference type="EC" id="2.1.1.63"/>
    </reaction>
</comment>
<evidence type="ECO:0000313" key="12">
    <source>
        <dbReference type="EMBL" id="RYU91565.1"/>
    </source>
</evidence>
<comment type="caution">
    <text evidence="12">The sequence shown here is derived from an EMBL/GenBank/DDBJ whole genome shotgun (WGS) entry which is preliminary data.</text>
</comment>
<dbReference type="PROSITE" id="PS00374">
    <property type="entry name" value="MGMT"/>
    <property type="match status" value="1"/>
</dbReference>
<dbReference type="FunFam" id="1.10.10.10:FF:000214">
    <property type="entry name" value="Methylated-DNA--protein-cysteine methyltransferase"/>
    <property type="match status" value="1"/>
</dbReference>
<dbReference type="AlphaFoldDB" id="A0A4Q5LQ70"/>
<keyword evidence="5 9" id="KW-0808">Transferase</keyword>
<evidence type="ECO:0000256" key="3">
    <source>
        <dbReference type="ARBA" id="ARBA00022490"/>
    </source>
</evidence>
<dbReference type="Pfam" id="PF02870">
    <property type="entry name" value="Methyltransf_1N"/>
    <property type="match status" value="1"/>
</dbReference>
<feature type="domain" description="Methylguanine DNA methyltransferase ribonuclease-like" evidence="11">
    <location>
        <begin position="1"/>
        <end position="65"/>
    </location>
</feature>
<dbReference type="InterPro" id="IPR023546">
    <property type="entry name" value="MGMT"/>
</dbReference>
<evidence type="ECO:0000256" key="8">
    <source>
        <dbReference type="ARBA" id="ARBA00049348"/>
    </source>
</evidence>
<evidence type="ECO:0000256" key="1">
    <source>
        <dbReference type="ARBA" id="ARBA00001286"/>
    </source>
</evidence>
<dbReference type="EMBL" id="SEWG01000002">
    <property type="protein sequence ID" value="RYU91565.1"/>
    <property type="molecule type" value="Genomic_DNA"/>
</dbReference>
<dbReference type="GO" id="GO:0003908">
    <property type="term" value="F:methylated-DNA-[protein]-cysteine S-methyltransferase activity"/>
    <property type="evidence" value="ECO:0007669"/>
    <property type="project" value="UniProtKB-UniRule"/>
</dbReference>
<dbReference type="Gene3D" id="1.10.10.10">
    <property type="entry name" value="Winged helix-like DNA-binding domain superfamily/Winged helix DNA-binding domain"/>
    <property type="match status" value="1"/>
</dbReference>
<keyword evidence="7 9" id="KW-0234">DNA repair</keyword>
<comment type="miscellaneous">
    <text evidence="9">This enzyme catalyzes only one turnover and therefore is not strictly catalytic. According to one definition, an enzyme is a biocatalyst that acts repeatedly and over many reaction cycles.</text>
</comment>